<accession>A0A1F5P6J7</accession>
<feature type="region of interest" description="Disordered" evidence="5">
    <location>
        <begin position="41"/>
        <end position="80"/>
    </location>
</feature>
<evidence type="ECO:0000313" key="7">
    <source>
        <dbReference type="Proteomes" id="UP000176786"/>
    </source>
</evidence>
<dbReference type="Proteomes" id="UP000176786">
    <property type="component" value="Unassembled WGS sequence"/>
</dbReference>
<dbReference type="GO" id="GO:0003735">
    <property type="term" value="F:structural constituent of ribosome"/>
    <property type="evidence" value="ECO:0007669"/>
    <property type="project" value="InterPro"/>
</dbReference>
<comment type="similarity">
    <text evidence="1">Belongs to the bacterial ribosomal protein bS21 family.</text>
</comment>
<name>A0A1F5P6J7_9BACT</name>
<dbReference type="InterPro" id="IPR001911">
    <property type="entry name" value="Ribosomal_bS21"/>
</dbReference>
<evidence type="ECO:0000256" key="3">
    <source>
        <dbReference type="ARBA" id="ARBA00023274"/>
    </source>
</evidence>
<proteinExistence type="inferred from homology"/>
<protein>
    <recommendedName>
        <fullName evidence="4">Small ribosomal subunit protein bS21</fullName>
    </recommendedName>
</protein>
<evidence type="ECO:0000256" key="2">
    <source>
        <dbReference type="ARBA" id="ARBA00022980"/>
    </source>
</evidence>
<evidence type="ECO:0000256" key="5">
    <source>
        <dbReference type="SAM" id="MobiDB-lite"/>
    </source>
</evidence>
<keyword evidence="3" id="KW-0687">Ribonucleoprotein</keyword>
<dbReference type="GO" id="GO:0005840">
    <property type="term" value="C:ribosome"/>
    <property type="evidence" value="ECO:0007669"/>
    <property type="project" value="UniProtKB-KW"/>
</dbReference>
<dbReference type="Pfam" id="PF01165">
    <property type="entry name" value="Ribosomal_S21"/>
    <property type="match status" value="1"/>
</dbReference>
<dbReference type="AlphaFoldDB" id="A0A1F5P6J7"/>
<keyword evidence="2" id="KW-0689">Ribosomal protein</keyword>
<sequence length="80" mass="9610">MIEVKRKDGESFESLMRRFSRKVQQSGILIRARRIRYHSRVKSRNLQRRSAQRRTELKKERDEAKKLGPIHRGSGYRGSR</sequence>
<comment type="caution">
    <text evidence="6">The sequence shown here is derived from an EMBL/GenBank/DDBJ whole genome shotgun (WGS) entry which is preliminary data.</text>
</comment>
<organism evidence="6 7">
    <name type="scientific">Candidatus Doudnabacteria bacterium RIFCSPHIGHO2_02_FULL_46_11</name>
    <dbReference type="NCBI Taxonomy" id="1817832"/>
    <lineage>
        <taxon>Bacteria</taxon>
        <taxon>Candidatus Doudnaibacteriota</taxon>
    </lineage>
</organism>
<dbReference type="GO" id="GO:1990904">
    <property type="term" value="C:ribonucleoprotein complex"/>
    <property type="evidence" value="ECO:0007669"/>
    <property type="project" value="UniProtKB-KW"/>
</dbReference>
<dbReference type="EMBL" id="MFES01000025">
    <property type="protein sequence ID" value="OGE85558.1"/>
    <property type="molecule type" value="Genomic_DNA"/>
</dbReference>
<feature type="compositionally biased region" description="Basic residues" evidence="5">
    <location>
        <begin position="41"/>
        <end position="52"/>
    </location>
</feature>
<dbReference type="STRING" id="1817832.A3J48_04520"/>
<feature type="compositionally biased region" description="Basic and acidic residues" evidence="5">
    <location>
        <begin position="53"/>
        <end position="66"/>
    </location>
</feature>
<dbReference type="GO" id="GO:0006412">
    <property type="term" value="P:translation"/>
    <property type="evidence" value="ECO:0007669"/>
    <property type="project" value="InterPro"/>
</dbReference>
<evidence type="ECO:0000256" key="1">
    <source>
        <dbReference type="ARBA" id="ARBA00006640"/>
    </source>
</evidence>
<gene>
    <name evidence="6" type="ORF">A3J48_04520</name>
</gene>
<reference evidence="6 7" key="1">
    <citation type="journal article" date="2016" name="Nat. Commun.">
        <title>Thousands of microbial genomes shed light on interconnected biogeochemical processes in an aquifer system.</title>
        <authorList>
            <person name="Anantharaman K."/>
            <person name="Brown C.T."/>
            <person name="Hug L.A."/>
            <person name="Sharon I."/>
            <person name="Castelle C.J."/>
            <person name="Probst A.J."/>
            <person name="Thomas B.C."/>
            <person name="Singh A."/>
            <person name="Wilkins M.J."/>
            <person name="Karaoz U."/>
            <person name="Brodie E.L."/>
            <person name="Williams K.H."/>
            <person name="Hubbard S.S."/>
            <person name="Banfield J.F."/>
        </authorList>
    </citation>
    <scope>NUCLEOTIDE SEQUENCE [LARGE SCALE GENOMIC DNA]</scope>
</reference>
<evidence type="ECO:0000313" key="6">
    <source>
        <dbReference type="EMBL" id="OGE85558.1"/>
    </source>
</evidence>
<evidence type="ECO:0000256" key="4">
    <source>
        <dbReference type="ARBA" id="ARBA00035135"/>
    </source>
</evidence>